<dbReference type="Proteomes" id="UP001457282">
    <property type="component" value="Unassembled WGS sequence"/>
</dbReference>
<dbReference type="EMBL" id="JBEDUW010000003">
    <property type="protein sequence ID" value="KAK9940709.1"/>
    <property type="molecule type" value="Genomic_DNA"/>
</dbReference>
<dbReference type="AlphaFoldDB" id="A0AAW1XXR8"/>
<feature type="compositionally biased region" description="Low complexity" evidence="1">
    <location>
        <begin position="112"/>
        <end position="127"/>
    </location>
</feature>
<name>A0AAW1XXR8_RUBAR</name>
<reference evidence="2 3" key="1">
    <citation type="journal article" date="2023" name="G3 (Bethesda)">
        <title>A chromosome-length genome assembly and annotation of blackberry (Rubus argutus, cv. 'Hillquist').</title>
        <authorList>
            <person name="Bruna T."/>
            <person name="Aryal R."/>
            <person name="Dudchenko O."/>
            <person name="Sargent D.J."/>
            <person name="Mead D."/>
            <person name="Buti M."/>
            <person name="Cavallini A."/>
            <person name="Hytonen T."/>
            <person name="Andres J."/>
            <person name="Pham M."/>
            <person name="Weisz D."/>
            <person name="Mascagni F."/>
            <person name="Usai G."/>
            <person name="Natali L."/>
            <person name="Bassil N."/>
            <person name="Fernandez G.E."/>
            <person name="Lomsadze A."/>
            <person name="Armour M."/>
            <person name="Olukolu B."/>
            <person name="Poorten T."/>
            <person name="Britton C."/>
            <person name="Davik J."/>
            <person name="Ashrafi H."/>
            <person name="Aiden E.L."/>
            <person name="Borodovsky M."/>
            <person name="Worthington M."/>
        </authorList>
    </citation>
    <scope>NUCLEOTIDE SEQUENCE [LARGE SCALE GENOMIC DNA]</scope>
    <source>
        <strain evidence="2">PI 553951</strain>
    </source>
</reference>
<evidence type="ECO:0000313" key="3">
    <source>
        <dbReference type="Proteomes" id="UP001457282"/>
    </source>
</evidence>
<sequence length="127" mass="14291">MPETQDPLSSSLVVQRQLEFTPNSALDTRESTLAQADYESKTMTLVSRSMVVERRNIHCSALFHIEEDQTHPDVVVVAISKRIASYQNSERSQEWHGATTKTLVAHPIENTSSQPPSLSWSLLERKA</sequence>
<feature type="region of interest" description="Disordered" evidence="1">
    <location>
        <begin position="105"/>
        <end position="127"/>
    </location>
</feature>
<proteinExistence type="predicted"/>
<protein>
    <submittedName>
        <fullName evidence="2">Uncharacterized protein</fullName>
    </submittedName>
</protein>
<keyword evidence="3" id="KW-1185">Reference proteome</keyword>
<gene>
    <name evidence="2" type="ORF">M0R45_017354</name>
</gene>
<evidence type="ECO:0000313" key="2">
    <source>
        <dbReference type="EMBL" id="KAK9940709.1"/>
    </source>
</evidence>
<comment type="caution">
    <text evidence="2">The sequence shown here is derived from an EMBL/GenBank/DDBJ whole genome shotgun (WGS) entry which is preliminary data.</text>
</comment>
<evidence type="ECO:0000256" key="1">
    <source>
        <dbReference type="SAM" id="MobiDB-lite"/>
    </source>
</evidence>
<organism evidence="2 3">
    <name type="scientific">Rubus argutus</name>
    <name type="common">Southern blackberry</name>
    <dbReference type="NCBI Taxonomy" id="59490"/>
    <lineage>
        <taxon>Eukaryota</taxon>
        <taxon>Viridiplantae</taxon>
        <taxon>Streptophyta</taxon>
        <taxon>Embryophyta</taxon>
        <taxon>Tracheophyta</taxon>
        <taxon>Spermatophyta</taxon>
        <taxon>Magnoliopsida</taxon>
        <taxon>eudicotyledons</taxon>
        <taxon>Gunneridae</taxon>
        <taxon>Pentapetalae</taxon>
        <taxon>rosids</taxon>
        <taxon>fabids</taxon>
        <taxon>Rosales</taxon>
        <taxon>Rosaceae</taxon>
        <taxon>Rosoideae</taxon>
        <taxon>Rosoideae incertae sedis</taxon>
        <taxon>Rubus</taxon>
    </lineage>
</organism>
<accession>A0AAW1XXR8</accession>